<gene>
    <name evidence="2" type="ORF">FSB_LOCUS13715</name>
</gene>
<evidence type="ECO:0000313" key="2">
    <source>
        <dbReference type="EMBL" id="SPC85833.1"/>
    </source>
</evidence>
<accession>A0A2N9FF58</accession>
<name>A0A2N9FF58_FAGSY</name>
<dbReference type="AlphaFoldDB" id="A0A2N9FF58"/>
<organism evidence="2">
    <name type="scientific">Fagus sylvatica</name>
    <name type="common">Beechnut</name>
    <dbReference type="NCBI Taxonomy" id="28930"/>
    <lineage>
        <taxon>Eukaryota</taxon>
        <taxon>Viridiplantae</taxon>
        <taxon>Streptophyta</taxon>
        <taxon>Embryophyta</taxon>
        <taxon>Tracheophyta</taxon>
        <taxon>Spermatophyta</taxon>
        <taxon>Magnoliopsida</taxon>
        <taxon>eudicotyledons</taxon>
        <taxon>Gunneridae</taxon>
        <taxon>Pentapetalae</taxon>
        <taxon>rosids</taxon>
        <taxon>fabids</taxon>
        <taxon>Fagales</taxon>
        <taxon>Fagaceae</taxon>
        <taxon>Fagus</taxon>
    </lineage>
</organism>
<dbReference type="EMBL" id="OIVN01000804">
    <property type="protein sequence ID" value="SPC85833.1"/>
    <property type="molecule type" value="Genomic_DNA"/>
</dbReference>
<evidence type="ECO:0000256" key="1">
    <source>
        <dbReference type="SAM" id="MobiDB-lite"/>
    </source>
</evidence>
<feature type="compositionally biased region" description="Basic residues" evidence="1">
    <location>
        <begin position="1"/>
        <end position="14"/>
    </location>
</feature>
<feature type="region of interest" description="Disordered" evidence="1">
    <location>
        <begin position="1"/>
        <end position="37"/>
    </location>
</feature>
<feature type="region of interest" description="Disordered" evidence="1">
    <location>
        <begin position="143"/>
        <end position="176"/>
    </location>
</feature>
<feature type="compositionally biased region" description="Basic and acidic residues" evidence="1">
    <location>
        <begin position="153"/>
        <end position="172"/>
    </location>
</feature>
<protein>
    <submittedName>
        <fullName evidence="2">Uncharacterized protein</fullName>
    </submittedName>
</protein>
<proteinExistence type="predicted"/>
<reference evidence="2" key="1">
    <citation type="submission" date="2018-02" db="EMBL/GenBank/DDBJ databases">
        <authorList>
            <person name="Cohen D.B."/>
            <person name="Kent A.D."/>
        </authorList>
    </citation>
    <scope>NUCLEOTIDE SEQUENCE</scope>
</reference>
<sequence length="362" mass="40078">MEARIRPLRLRRDRKGQMKSLRPDEAATRGPGGQDQAVEAARGRLGRDKATLVVMRLLVAALAGIRPLRPLEALEAEIRPFEAARGRLGRDKAVRPDKAALAVIRPLGPLVAALAGIRPLRPLEALEAEIRPFEAAHRDKAVEAGRGHGGRAKAVEVARGHGGRDETVEVKRGHGGGKGFLLSQRGRVMVSASGKRLSMEEKSGGRRLLSLPQNMHVHSLIIKQQRIDERMERIQLHQQAKLGILEGRDLAASAGGRKSGDGGMARFRDVSSIVKGVIQGIEVFYQYKEIVQKRKIAVLEYEKAKLKCELLQRLSMKEKSGGRRLLSLPQNMHGHSLIIKQQRIDERMERIQLHQQAKLGMS</sequence>